<dbReference type="Proteomes" id="UP001163846">
    <property type="component" value="Unassembled WGS sequence"/>
</dbReference>
<comment type="caution">
    <text evidence="1">The sequence shown here is derived from an EMBL/GenBank/DDBJ whole genome shotgun (WGS) entry which is preliminary data.</text>
</comment>
<gene>
    <name evidence="1" type="ORF">F5878DRAFT_665571</name>
</gene>
<protein>
    <submittedName>
        <fullName evidence="1">Uncharacterized protein</fullName>
    </submittedName>
</protein>
<accession>A0AA38NZK3</accession>
<proteinExistence type="predicted"/>
<dbReference type="AlphaFoldDB" id="A0AA38NZK3"/>
<dbReference type="EMBL" id="MU806678">
    <property type="protein sequence ID" value="KAJ3833527.1"/>
    <property type="molecule type" value="Genomic_DNA"/>
</dbReference>
<name>A0AA38NZK3_9AGAR</name>
<organism evidence="1 2">
    <name type="scientific">Lentinula raphanica</name>
    <dbReference type="NCBI Taxonomy" id="153919"/>
    <lineage>
        <taxon>Eukaryota</taxon>
        <taxon>Fungi</taxon>
        <taxon>Dikarya</taxon>
        <taxon>Basidiomycota</taxon>
        <taxon>Agaricomycotina</taxon>
        <taxon>Agaricomycetes</taxon>
        <taxon>Agaricomycetidae</taxon>
        <taxon>Agaricales</taxon>
        <taxon>Marasmiineae</taxon>
        <taxon>Omphalotaceae</taxon>
        <taxon>Lentinula</taxon>
    </lineage>
</organism>
<evidence type="ECO:0000313" key="1">
    <source>
        <dbReference type="EMBL" id="KAJ3833527.1"/>
    </source>
</evidence>
<sequence length="995" mass="111904">MLKCRSIHHAGTTTAVTEVLAEASALKQKLADWRASFPDLTPHRINNKASFFNPGCSRSTVALITYMKALVDQIFYGIGSPAAGLTLRFMKIFGNAVTALSGGPNLQQKLAFEEIPDTIETVGRRFNLNVPTIPYAVCPTCCAIYEPSYPGGPKSVPVYQAHCSNRSAEFRGICGAPVVDVRGSPIKTFEYYSFFEWFGCLLALPGIERYGDSFCEEIDETPESPGDKKCTSDGRFYRKFTNSQGGLFVADRGSEGRWFFSLHADFFNIEGNLQGKQVNSTKALHESRSPAKYFLSTGVLSITCLNLPIALREDPAFTLIFGLIAGPHEPSTLEAQHQHYLKPLMEELVIGYEWGVTCYASASDSLDPNSKEHLPYQRTHRIALACIKMDLKVSRPFCGLSDVIHRKWCFYCQIWHPTNTLRTDISDFGHANDMRLREGAEKWRQAQSTDERDSVYNLYGTRYSAFWMLPYWCPSRQITIDPMHTMFLILMQNFFRSGHALGLQNPDDKGSESSHHNSSLAFHHDFPLFPDLAILNTEAISNAPPLENLFCQLDLNSLIAVGDLHRYLCQPLEDSEQGVVSAAKLSAKLNRAMKPSLEYVCTELDCLPAVPSGNPSKQDMVKALIRWRSHKPVTLLSKVPVDSAALLDQLHCALQEVILVPAWVRKPPVGSGLARVGTLKADHWRTMFDIYLPLAQLSLWQPSSPLVGPDAIDRFQTLLQRHILGLKQSFPGFALPSHHLAFHMYDFMDLFSNVRNWWCFPGENLIQRLRQIPTNHKTGKFESTLLHSFSLKAAFQRWLWRPDCPPLVKSCQKLLDKIFGSESEEVPEEDNARLPIPYSSDRFIPGLGLMTHVQFLAQIKAPSGKGFFTIPNTPGEGNSYIYYFPEDSQGSEWVAARIQYIFEEDHSIKLVVRCNLPQQLCDPDPFKAFWFDGFEAKLVSSELSETLEILELDRIIGHTARWNLNSDLAVLLALPPVSINIYESANVVLILCPQD</sequence>
<reference evidence="1" key="1">
    <citation type="submission" date="2022-08" db="EMBL/GenBank/DDBJ databases">
        <authorList>
            <consortium name="DOE Joint Genome Institute"/>
            <person name="Min B."/>
            <person name="Riley R."/>
            <person name="Sierra-Patev S."/>
            <person name="Naranjo-Ortiz M."/>
            <person name="Looney B."/>
            <person name="Konkel Z."/>
            <person name="Slot J.C."/>
            <person name="Sakamoto Y."/>
            <person name="Steenwyk J.L."/>
            <person name="Rokas A."/>
            <person name="Carro J."/>
            <person name="Camarero S."/>
            <person name="Ferreira P."/>
            <person name="Molpeceres G."/>
            <person name="Ruiz-Duenas F.J."/>
            <person name="Serrano A."/>
            <person name="Henrissat B."/>
            <person name="Drula E."/>
            <person name="Hughes K.W."/>
            <person name="Mata J.L."/>
            <person name="Ishikawa N.K."/>
            <person name="Vargas-Isla R."/>
            <person name="Ushijima S."/>
            <person name="Smith C.A."/>
            <person name="Ahrendt S."/>
            <person name="Andreopoulos W."/>
            <person name="He G."/>
            <person name="Labutti K."/>
            <person name="Lipzen A."/>
            <person name="Ng V."/>
            <person name="Sandor L."/>
            <person name="Barry K."/>
            <person name="Martinez A.T."/>
            <person name="Xiao Y."/>
            <person name="Gibbons J.G."/>
            <person name="Terashima K."/>
            <person name="Hibbett D.S."/>
            <person name="Grigoriev I.V."/>
        </authorList>
    </citation>
    <scope>NUCLEOTIDE SEQUENCE</scope>
    <source>
        <strain evidence="1">TFB9207</strain>
    </source>
</reference>
<evidence type="ECO:0000313" key="2">
    <source>
        <dbReference type="Proteomes" id="UP001163846"/>
    </source>
</evidence>
<keyword evidence="2" id="KW-1185">Reference proteome</keyword>